<evidence type="ECO:0000313" key="2">
    <source>
        <dbReference type="Proteomes" id="UP000253472"/>
    </source>
</evidence>
<proteinExistence type="predicted"/>
<dbReference type="AlphaFoldDB" id="A0A367YK81"/>
<protein>
    <submittedName>
        <fullName evidence="1">Uncharacterized protein</fullName>
    </submittedName>
</protein>
<evidence type="ECO:0000313" key="1">
    <source>
        <dbReference type="EMBL" id="RCK66120.1"/>
    </source>
</evidence>
<dbReference type="EMBL" id="QLNQ01000017">
    <property type="protein sequence ID" value="RCK66120.1"/>
    <property type="molecule type" value="Genomic_DNA"/>
</dbReference>
<keyword evidence="2" id="KW-1185">Reference proteome</keyword>
<organism evidence="1 2">
    <name type="scientific">Candida viswanathii</name>
    <dbReference type="NCBI Taxonomy" id="5486"/>
    <lineage>
        <taxon>Eukaryota</taxon>
        <taxon>Fungi</taxon>
        <taxon>Dikarya</taxon>
        <taxon>Ascomycota</taxon>
        <taxon>Saccharomycotina</taxon>
        <taxon>Pichiomycetes</taxon>
        <taxon>Debaryomycetaceae</taxon>
        <taxon>Candida/Lodderomyces clade</taxon>
        <taxon>Candida</taxon>
    </lineage>
</organism>
<gene>
    <name evidence="1" type="ORF">Cantr_01875</name>
</gene>
<dbReference type="OrthoDB" id="4015054at2759"/>
<comment type="caution">
    <text evidence="1">The sequence shown here is derived from an EMBL/GenBank/DDBJ whole genome shotgun (WGS) entry which is preliminary data.</text>
</comment>
<accession>A0A367YK81</accession>
<sequence>MIQLISTATQTWLNTFVITLTLDQHASTELTDMLAHAMTAPGHHTPSLLVLAQPYARDVFEFVQCHVLRSGKTIAVLFMNGESVSGQLRAIERFVRDIEERAALDVGFAEVPKERLAFLMLNVPRFMGYLEECGSIEDAFERFVLLSNSIKKIVLQLARLNE</sequence>
<reference evidence="1 2" key="1">
    <citation type="submission" date="2018-06" db="EMBL/GenBank/DDBJ databases">
        <title>Whole genome sequencing of Candida tropicalis (genome annotated by CSBL at Korea University).</title>
        <authorList>
            <person name="Ahn J."/>
        </authorList>
    </citation>
    <scope>NUCLEOTIDE SEQUENCE [LARGE SCALE GENOMIC DNA]</scope>
    <source>
        <strain evidence="1 2">ATCC 20962</strain>
    </source>
</reference>
<dbReference type="Proteomes" id="UP000253472">
    <property type="component" value="Unassembled WGS sequence"/>
</dbReference>
<name>A0A367YK81_9ASCO</name>